<accession>A0A6G0TU88</accession>
<name>A0A6G0TU88_APHGL</name>
<proteinExistence type="predicted"/>
<sequence length="183" mass="20890">MSSLTGCSAFIFRIHEIIEIYDNNLKLNHLSYLLKDIWNPDDIIVLKYYSSIERLQFHAECIIIYQIKRNNSTPLIRHIWTGGMVGTQKGWIIRNVTGGSVEVIECISESQLILDLHSYIIANHPKPAKFCFIYAAVTLCLCVCNGNGPIHIIEKILKVTHRHTPRCRTGFRTGAAPIPRKKM</sequence>
<dbReference type="AlphaFoldDB" id="A0A6G0TU88"/>
<evidence type="ECO:0000313" key="1">
    <source>
        <dbReference type="EMBL" id="KAE9538794.1"/>
    </source>
</evidence>
<evidence type="ECO:0000313" key="2">
    <source>
        <dbReference type="Proteomes" id="UP000475862"/>
    </source>
</evidence>
<comment type="caution">
    <text evidence="1">The sequence shown here is derived from an EMBL/GenBank/DDBJ whole genome shotgun (WGS) entry which is preliminary data.</text>
</comment>
<reference evidence="1 2" key="1">
    <citation type="submission" date="2019-08" db="EMBL/GenBank/DDBJ databases">
        <title>The genome of the soybean aphid Biotype 1, its phylome, world population structure and adaptation to the North American continent.</title>
        <authorList>
            <person name="Giordano R."/>
            <person name="Donthu R.K."/>
            <person name="Hernandez A.G."/>
            <person name="Wright C.L."/>
            <person name="Zimin A.V."/>
        </authorList>
    </citation>
    <scope>NUCLEOTIDE SEQUENCE [LARGE SCALE GENOMIC DNA]</scope>
    <source>
        <tissue evidence="1">Whole aphids</tissue>
    </source>
</reference>
<organism evidence="1 2">
    <name type="scientific">Aphis glycines</name>
    <name type="common">Soybean aphid</name>
    <dbReference type="NCBI Taxonomy" id="307491"/>
    <lineage>
        <taxon>Eukaryota</taxon>
        <taxon>Metazoa</taxon>
        <taxon>Ecdysozoa</taxon>
        <taxon>Arthropoda</taxon>
        <taxon>Hexapoda</taxon>
        <taxon>Insecta</taxon>
        <taxon>Pterygota</taxon>
        <taxon>Neoptera</taxon>
        <taxon>Paraneoptera</taxon>
        <taxon>Hemiptera</taxon>
        <taxon>Sternorrhyncha</taxon>
        <taxon>Aphidomorpha</taxon>
        <taxon>Aphidoidea</taxon>
        <taxon>Aphididae</taxon>
        <taxon>Aphidini</taxon>
        <taxon>Aphis</taxon>
        <taxon>Aphis</taxon>
    </lineage>
</organism>
<gene>
    <name evidence="1" type="ORF">AGLY_005376</name>
</gene>
<dbReference type="EMBL" id="VYZN01000015">
    <property type="protein sequence ID" value="KAE9538794.1"/>
    <property type="molecule type" value="Genomic_DNA"/>
</dbReference>
<keyword evidence="2" id="KW-1185">Reference proteome</keyword>
<protein>
    <submittedName>
        <fullName evidence="1">Uncharacterized protein</fullName>
    </submittedName>
</protein>
<dbReference type="Proteomes" id="UP000475862">
    <property type="component" value="Unassembled WGS sequence"/>
</dbReference>